<keyword evidence="2" id="KW-1185">Reference proteome</keyword>
<comment type="caution">
    <text evidence="1">The sequence shown here is derived from an EMBL/GenBank/DDBJ whole genome shotgun (WGS) entry which is preliminary data.</text>
</comment>
<dbReference type="RefSeq" id="WP_146530469.1">
    <property type="nucleotide sequence ID" value="NZ_SJPV01000013.1"/>
</dbReference>
<name>A0A5C6D816_9BACT</name>
<organism evidence="1 2">
    <name type="scientific">Novipirellula artificiosorum</name>
    <dbReference type="NCBI Taxonomy" id="2528016"/>
    <lineage>
        <taxon>Bacteria</taxon>
        <taxon>Pseudomonadati</taxon>
        <taxon>Planctomycetota</taxon>
        <taxon>Planctomycetia</taxon>
        <taxon>Pirellulales</taxon>
        <taxon>Pirellulaceae</taxon>
        <taxon>Novipirellula</taxon>
    </lineage>
</organism>
<sequence length="65" mass="6694">MSKQSQLIRQTASALLVCGLITSLLPDLAIAQNPSRSAVAIVPLDGPVLAGKPVTFKLNGNPSNP</sequence>
<evidence type="ECO:0000313" key="2">
    <source>
        <dbReference type="Proteomes" id="UP000319143"/>
    </source>
</evidence>
<protein>
    <submittedName>
        <fullName evidence="1">Uncharacterized protein</fullName>
    </submittedName>
</protein>
<dbReference type="EMBL" id="SJPV01000013">
    <property type="protein sequence ID" value="TWU32225.1"/>
    <property type="molecule type" value="Genomic_DNA"/>
</dbReference>
<reference evidence="1 2" key="1">
    <citation type="submission" date="2019-02" db="EMBL/GenBank/DDBJ databases">
        <title>Deep-cultivation of Planctomycetes and their phenomic and genomic characterization uncovers novel biology.</title>
        <authorList>
            <person name="Wiegand S."/>
            <person name="Jogler M."/>
            <person name="Boedeker C."/>
            <person name="Pinto D."/>
            <person name="Vollmers J."/>
            <person name="Rivas-Marin E."/>
            <person name="Kohn T."/>
            <person name="Peeters S.H."/>
            <person name="Heuer A."/>
            <person name="Rast P."/>
            <person name="Oberbeckmann S."/>
            <person name="Bunk B."/>
            <person name="Jeske O."/>
            <person name="Meyerdierks A."/>
            <person name="Storesund J.E."/>
            <person name="Kallscheuer N."/>
            <person name="Luecker S."/>
            <person name="Lage O.M."/>
            <person name="Pohl T."/>
            <person name="Merkel B.J."/>
            <person name="Hornburger P."/>
            <person name="Mueller R.-W."/>
            <person name="Bruemmer F."/>
            <person name="Labrenz M."/>
            <person name="Spormann A.M."/>
            <person name="Op Den Camp H."/>
            <person name="Overmann J."/>
            <person name="Amann R."/>
            <person name="Jetten M.S.M."/>
            <person name="Mascher T."/>
            <person name="Medema M.H."/>
            <person name="Devos D.P."/>
            <person name="Kaster A.-K."/>
            <person name="Ovreas L."/>
            <person name="Rohde M."/>
            <person name="Galperin M.Y."/>
            <person name="Jogler C."/>
        </authorList>
    </citation>
    <scope>NUCLEOTIDE SEQUENCE [LARGE SCALE GENOMIC DNA]</scope>
    <source>
        <strain evidence="1 2">Poly41</strain>
    </source>
</reference>
<dbReference type="AlphaFoldDB" id="A0A5C6D816"/>
<evidence type="ECO:0000313" key="1">
    <source>
        <dbReference type="EMBL" id="TWU32225.1"/>
    </source>
</evidence>
<proteinExistence type="predicted"/>
<gene>
    <name evidence="1" type="ORF">Poly41_57100</name>
</gene>
<accession>A0A5C6D816</accession>
<dbReference type="Proteomes" id="UP000319143">
    <property type="component" value="Unassembled WGS sequence"/>
</dbReference>